<dbReference type="OrthoDB" id="5515756at2"/>
<evidence type="ECO:0000313" key="2">
    <source>
        <dbReference type="Proteomes" id="UP000315995"/>
    </source>
</evidence>
<dbReference type="EMBL" id="CP041186">
    <property type="protein sequence ID" value="QDG52380.1"/>
    <property type="molecule type" value="Genomic_DNA"/>
</dbReference>
<dbReference type="RefSeq" id="WP_141198852.1">
    <property type="nucleotide sequence ID" value="NZ_CP041186.1"/>
</dbReference>
<protein>
    <submittedName>
        <fullName evidence="1">Uncharacterized protein</fullName>
    </submittedName>
</protein>
<organism evidence="1 2">
    <name type="scientific">Persicimonas caeni</name>
    <dbReference type="NCBI Taxonomy" id="2292766"/>
    <lineage>
        <taxon>Bacteria</taxon>
        <taxon>Deltaproteobacteria</taxon>
        <taxon>Bradymonadales</taxon>
        <taxon>Bradymonadaceae</taxon>
        <taxon>Persicimonas</taxon>
    </lineage>
</organism>
<keyword evidence="2" id="KW-1185">Reference proteome</keyword>
<proteinExistence type="predicted"/>
<accession>A0A4Y6PVV9</accession>
<dbReference type="Proteomes" id="UP000315995">
    <property type="component" value="Chromosome"/>
</dbReference>
<sequence>MSESKPSDNEDVELLNLRLEQSCVDNLLWRVDLPDEVDLAALGEALAGLGCREKGEASVLPVFVTFTEDEHRIMIVETTRRTQLRVHYLTPKGERVAAAEGIAELLAQACEDACA</sequence>
<gene>
    <name evidence="1" type="ORF">FIV42_17015</name>
</gene>
<name>A0A4Y6PVV9_PERCE</name>
<accession>A0A5B8Y6P1</accession>
<evidence type="ECO:0000313" key="1">
    <source>
        <dbReference type="EMBL" id="QDG52380.1"/>
    </source>
</evidence>
<reference evidence="1 2" key="1">
    <citation type="submission" date="2019-06" db="EMBL/GenBank/DDBJ databases">
        <title>Persicimonas caeni gen. nov., sp. nov., a predatory bacterium isolated from solar saltern.</title>
        <authorList>
            <person name="Wang S."/>
        </authorList>
    </citation>
    <scope>NUCLEOTIDE SEQUENCE [LARGE SCALE GENOMIC DNA]</scope>
    <source>
        <strain evidence="1 2">YN101</strain>
    </source>
</reference>
<dbReference type="AlphaFoldDB" id="A0A4Y6PVV9"/>